<name>A0ABT5JW63_9BURK</name>
<gene>
    <name evidence="3" type="ORF">OIK44_04240</name>
</gene>
<evidence type="ECO:0000313" key="4">
    <source>
        <dbReference type="Proteomes" id="UP001221208"/>
    </source>
</evidence>
<dbReference type="PIRSF" id="PIRSF018266">
    <property type="entry name" value="FecR"/>
    <property type="match status" value="1"/>
</dbReference>
<dbReference type="Pfam" id="PF04773">
    <property type="entry name" value="FecR"/>
    <property type="match status" value="1"/>
</dbReference>
<dbReference type="Pfam" id="PF16220">
    <property type="entry name" value="DUF4880"/>
    <property type="match status" value="1"/>
</dbReference>
<organism evidence="3 4">
    <name type="scientific">Janthinobacterium fluminis</name>
    <dbReference type="NCBI Taxonomy" id="2987524"/>
    <lineage>
        <taxon>Bacteria</taxon>
        <taxon>Pseudomonadati</taxon>
        <taxon>Pseudomonadota</taxon>
        <taxon>Betaproteobacteria</taxon>
        <taxon>Burkholderiales</taxon>
        <taxon>Oxalobacteraceae</taxon>
        <taxon>Janthinobacterium</taxon>
    </lineage>
</organism>
<comment type="caution">
    <text evidence="3">The sequence shown here is derived from an EMBL/GenBank/DDBJ whole genome shotgun (WGS) entry which is preliminary data.</text>
</comment>
<dbReference type="InterPro" id="IPR012373">
    <property type="entry name" value="Ferrdict_sens_TM"/>
</dbReference>
<evidence type="ECO:0000313" key="3">
    <source>
        <dbReference type="EMBL" id="MDC8756794.1"/>
    </source>
</evidence>
<protein>
    <submittedName>
        <fullName evidence="3">FecR domain-containing protein</fullName>
    </submittedName>
</protein>
<dbReference type="InterPro" id="IPR006860">
    <property type="entry name" value="FecR"/>
</dbReference>
<proteinExistence type="predicted"/>
<evidence type="ECO:0000259" key="1">
    <source>
        <dbReference type="Pfam" id="PF04773"/>
    </source>
</evidence>
<dbReference type="PANTHER" id="PTHR30273">
    <property type="entry name" value="PERIPLASMIC SIGNAL SENSOR AND SIGMA FACTOR ACTIVATOR FECR-RELATED"/>
    <property type="match status" value="1"/>
</dbReference>
<feature type="domain" description="FecR protein" evidence="1">
    <location>
        <begin position="119"/>
        <end position="212"/>
    </location>
</feature>
<accession>A0ABT5JW63</accession>
<keyword evidence="4" id="KW-1185">Reference proteome</keyword>
<dbReference type="PANTHER" id="PTHR30273:SF2">
    <property type="entry name" value="PROTEIN FECR"/>
    <property type="match status" value="1"/>
</dbReference>
<reference evidence="3 4" key="1">
    <citation type="submission" date="2022-10" db="EMBL/GenBank/DDBJ databases">
        <title>Janthinobacterium sp. hw3 Genome sequencing.</title>
        <authorList>
            <person name="Park S."/>
        </authorList>
    </citation>
    <scope>NUCLEOTIDE SEQUENCE [LARGE SCALE GENOMIC DNA]</scope>
    <source>
        <strain evidence="4">hw3</strain>
    </source>
</reference>
<dbReference type="Proteomes" id="UP001221208">
    <property type="component" value="Unassembled WGS sequence"/>
</dbReference>
<sequence length="328" mass="35159">MGAHADGGAIPPRIARRAVRWLVELQEDGAGGRSAEALQRWRASHPDHERAWQRIEAFNGRLLGLASPLGARVAHAALAPPRSPQRRAALKSLAVLLFAGGGAWLAQERAPWRVWLADERTAVGQRRTVVLADGSTVDMNTDSAISVRFSAGERRLRLLAGEVLVSTGKDGGRAARPFLLETAHGELQPLGTRFLVRQHGDFCALAVFEGAVAVRPRGRAALAYTLRAGSQLRFSADGAGAPAPLDAHAGAWVDGVLVASGMRLDDFLAELARHRPGRLRWDADVAGLRVSGSYPLADTDRILAALAATLPLQVRFISRYWVSVGRAA</sequence>
<dbReference type="InterPro" id="IPR032623">
    <property type="entry name" value="FecR_N"/>
</dbReference>
<dbReference type="RefSeq" id="WP_273669428.1">
    <property type="nucleotide sequence ID" value="NZ_JAQQXR010000001.1"/>
</dbReference>
<dbReference type="Gene3D" id="2.60.120.1440">
    <property type="match status" value="1"/>
</dbReference>
<feature type="domain" description="FecR N-terminal" evidence="2">
    <location>
        <begin position="17"/>
        <end position="57"/>
    </location>
</feature>
<dbReference type="EMBL" id="JAQQXR010000001">
    <property type="protein sequence ID" value="MDC8756794.1"/>
    <property type="molecule type" value="Genomic_DNA"/>
</dbReference>
<evidence type="ECO:0000259" key="2">
    <source>
        <dbReference type="Pfam" id="PF16220"/>
    </source>
</evidence>